<dbReference type="InterPro" id="IPR000873">
    <property type="entry name" value="AMP-dep_synth/lig_dom"/>
</dbReference>
<dbReference type="CDD" id="cd05930">
    <property type="entry name" value="A_NRPS"/>
    <property type="match status" value="1"/>
</dbReference>
<dbReference type="Gene3D" id="3.40.50.12780">
    <property type="entry name" value="N-terminal domain of ligase-like"/>
    <property type="match status" value="1"/>
</dbReference>
<dbReference type="GO" id="GO:0031177">
    <property type="term" value="F:phosphopantetheine binding"/>
    <property type="evidence" value="ECO:0007669"/>
    <property type="project" value="TreeGrafter"/>
</dbReference>
<evidence type="ECO:0000259" key="1">
    <source>
        <dbReference type="Pfam" id="PF00501"/>
    </source>
</evidence>
<name>A0A2A7SD91_BURGA</name>
<organism evidence="2 3">
    <name type="scientific">Burkholderia gladioli</name>
    <name type="common">Pseudomonas marginata</name>
    <name type="synonym">Phytomonas marginata</name>
    <dbReference type="NCBI Taxonomy" id="28095"/>
    <lineage>
        <taxon>Bacteria</taxon>
        <taxon>Pseudomonadati</taxon>
        <taxon>Pseudomonadota</taxon>
        <taxon>Betaproteobacteria</taxon>
        <taxon>Burkholderiales</taxon>
        <taxon>Burkholderiaceae</taxon>
        <taxon>Burkholderia</taxon>
    </lineage>
</organism>
<dbReference type="PANTHER" id="PTHR45527">
    <property type="entry name" value="NONRIBOSOMAL PEPTIDE SYNTHETASE"/>
    <property type="match status" value="1"/>
</dbReference>
<dbReference type="NCBIfam" id="TIGR01733">
    <property type="entry name" value="AA-adenyl-dom"/>
    <property type="match status" value="1"/>
</dbReference>
<evidence type="ECO:0000313" key="2">
    <source>
        <dbReference type="EMBL" id="PEH41423.1"/>
    </source>
</evidence>
<feature type="domain" description="AMP-dependent synthetase/ligase" evidence="1">
    <location>
        <begin position="12"/>
        <end position="374"/>
    </location>
</feature>
<proteinExistence type="predicted"/>
<comment type="caution">
    <text evidence="2">The sequence shown here is derived from an EMBL/GenBank/DDBJ whole genome shotgun (WGS) entry which is preliminary data.</text>
</comment>
<protein>
    <submittedName>
        <fullName evidence="2">Peptide synthase</fullName>
    </submittedName>
</protein>
<dbReference type="GO" id="GO:0005737">
    <property type="term" value="C:cytoplasm"/>
    <property type="evidence" value="ECO:0007669"/>
    <property type="project" value="TreeGrafter"/>
</dbReference>
<dbReference type="SUPFAM" id="SSF56801">
    <property type="entry name" value="Acetyl-CoA synthetase-like"/>
    <property type="match status" value="1"/>
</dbReference>
<gene>
    <name evidence="2" type="ORF">CRM94_04165</name>
</gene>
<dbReference type="Pfam" id="PF00501">
    <property type="entry name" value="AMP-binding"/>
    <property type="match status" value="1"/>
</dbReference>
<dbReference type="InterPro" id="IPR010071">
    <property type="entry name" value="AA_adenyl_dom"/>
</dbReference>
<dbReference type="Gene3D" id="3.30.300.30">
    <property type="match status" value="1"/>
</dbReference>
<dbReference type="RefSeq" id="WP_096752369.1">
    <property type="nucleotide sequence ID" value="NZ_CADEPO010000029.1"/>
</dbReference>
<dbReference type="InterPro" id="IPR045851">
    <property type="entry name" value="AMP-bd_C_sf"/>
</dbReference>
<sequence>MEQPGHIVHAIQTHALGTPYRPALTDSRDDFSYAELDSFSTRFALRLQSYGCAPGDRVVMAASRRALLVAAIVGSFKAGCVHVPLDPRMPAERLRYILNDIAPALVIVDDELEAEARAVLPGAIPVLRLADLERLRDHDEATPSDACVRALPLPELDGSATAYCIYTSGSTGRPKGVLIKHRSIVDFFEGTREVYDVKMASRCASFSPLHFDVYLMDMLFPLAQGAHLYVHDDVIVPDIMLAALVAHDVTHFSAWGMMLGLIAQAEGFEAARLPALRRILTGTDVPDIKTIQRWLRKTPGMQVINAYGPTEVTCASTAHLIGEIEPERRTLYPIGKPLTHVRVLLVGEDGRAIDAPHVPGELLIGGSQVMEGYWHLPEETAARLLRIDGVPFYRTGDLCHWLEDGSLFYQGRRDNEIKLGGYRIHLNEIQRVINSVPHVHASEIVLLDTRHGEKVLAAGVLFEQGRPVDAERQTDTIRQRLAGELPAYMVPRHLAVLDRFPQLSSGKTDRKALLSILQQRINASHQEEVNS</sequence>
<dbReference type="Proteomes" id="UP000220629">
    <property type="component" value="Unassembled WGS sequence"/>
</dbReference>
<dbReference type="GO" id="GO:0043041">
    <property type="term" value="P:amino acid activation for nonribosomal peptide biosynthetic process"/>
    <property type="evidence" value="ECO:0007669"/>
    <property type="project" value="TreeGrafter"/>
</dbReference>
<dbReference type="InterPro" id="IPR042099">
    <property type="entry name" value="ANL_N_sf"/>
</dbReference>
<dbReference type="AlphaFoldDB" id="A0A2A7SD91"/>
<dbReference type="EMBL" id="PDDY01000001">
    <property type="protein sequence ID" value="PEH41423.1"/>
    <property type="molecule type" value="Genomic_DNA"/>
</dbReference>
<dbReference type="GO" id="GO:0044550">
    <property type="term" value="P:secondary metabolite biosynthetic process"/>
    <property type="evidence" value="ECO:0007669"/>
    <property type="project" value="TreeGrafter"/>
</dbReference>
<reference evidence="3" key="1">
    <citation type="submission" date="2017-09" db="EMBL/GenBank/DDBJ databases">
        <title>FDA dAtabase for Regulatory Grade micrObial Sequences (FDA-ARGOS): Supporting development and validation of Infectious Disease Dx tests.</title>
        <authorList>
            <person name="Minogue T."/>
            <person name="Wolcott M."/>
            <person name="Wasieloski L."/>
            <person name="Aguilar W."/>
            <person name="Moore D."/>
            <person name="Tallon L."/>
            <person name="Sadzewicz L."/>
            <person name="Ott S."/>
            <person name="Zhao X."/>
            <person name="Nagaraj S."/>
            <person name="Vavikolanu K."/>
            <person name="Aluvathingal J."/>
            <person name="Nadendla S."/>
            <person name="Sichtig H."/>
        </authorList>
    </citation>
    <scope>NUCLEOTIDE SEQUENCE [LARGE SCALE GENOMIC DNA]</scope>
    <source>
        <strain evidence="3">FDAARGOS_390</strain>
    </source>
</reference>
<evidence type="ECO:0000313" key="3">
    <source>
        <dbReference type="Proteomes" id="UP000220629"/>
    </source>
</evidence>
<accession>A0A2A7SD91</accession>
<dbReference type="PANTHER" id="PTHR45527:SF1">
    <property type="entry name" value="FATTY ACID SYNTHASE"/>
    <property type="match status" value="1"/>
</dbReference>